<dbReference type="InParanoid" id="A0A1C7NQV6"/>
<keyword evidence="4" id="KW-1185">Reference proteome</keyword>
<dbReference type="GO" id="GO:0009141">
    <property type="term" value="P:nucleoside triphosphate metabolic process"/>
    <property type="evidence" value="ECO:0007669"/>
    <property type="project" value="TreeGrafter"/>
</dbReference>
<dbReference type="InterPro" id="IPR017850">
    <property type="entry name" value="Alkaline_phosphatase_core_sf"/>
</dbReference>
<dbReference type="PANTHER" id="PTHR10151">
    <property type="entry name" value="ECTONUCLEOTIDE PYROPHOSPHATASE/PHOSPHODIESTERASE"/>
    <property type="match status" value="1"/>
</dbReference>
<keyword evidence="2" id="KW-1133">Transmembrane helix</keyword>
<sequence length="470" mass="53758">MTSNESSRVLPTTNHTQYQSIGPSDLEEPKYFRYRMPIIGFVVIVSILFSGAIVYGLTTKEQKTLYNNGTHTFAPTVIFISLDGVVNHDLDLHVTPTLTQLAEEGVRAEYMTPSFPPITFPNHWSLVTGLYPEAHGVVGNYFYDASYNDSFYYKSPEHSWDEKWWGGEPIWITAVRQGQKSGVIMWPGCSTEFNKMRPTYSVPYSDYVTFDEKVDQVFDWFDLPLEDRPQFIGLYVPQIDQAGHAYGPYANETIKQLKLADQSIARLLNGLDERNLTDIVNVMIVSDHGMSESDKSRLIYYDDVLTPEELSLIWRIEGEPTLGIRIRPDVDEATGVEILYQAFKRLQKSLKTPHFEVYKRQDFPERFHFKNNIRIAPLLVLPDPGWNFVTHKKYDPNHGVAYQPRGVHGYDNLSPESRAIFVARGPNLPKGGQIASPFWNVELFNVMARILDLKPTNNNNTLNGIFQLET</sequence>
<gene>
    <name evidence="3" type="ORF">A0J61_00541</name>
</gene>
<reference evidence="3 4" key="1">
    <citation type="submission" date="2016-03" db="EMBL/GenBank/DDBJ databases">
        <title>Choanephora cucurbitarum.</title>
        <authorList>
            <person name="Min B."/>
            <person name="Park H."/>
            <person name="Park J.-H."/>
            <person name="Shin H.-D."/>
            <person name="Choi I.-G."/>
        </authorList>
    </citation>
    <scope>NUCLEOTIDE SEQUENCE [LARGE SCALE GENOMIC DNA]</scope>
    <source>
        <strain evidence="3 4">KUS-F28377</strain>
    </source>
</reference>
<dbReference type="SUPFAM" id="SSF53649">
    <property type="entry name" value="Alkaline phosphatase-like"/>
    <property type="match status" value="1"/>
</dbReference>
<accession>A0A1C7NQV6</accession>
<dbReference type="CDD" id="cd16018">
    <property type="entry name" value="Enpp"/>
    <property type="match status" value="1"/>
</dbReference>
<organism evidence="3 4">
    <name type="scientific">Choanephora cucurbitarum</name>
    <dbReference type="NCBI Taxonomy" id="101091"/>
    <lineage>
        <taxon>Eukaryota</taxon>
        <taxon>Fungi</taxon>
        <taxon>Fungi incertae sedis</taxon>
        <taxon>Mucoromycota</taxon>
        <taxon>Mucoromycotina</taxon>
        <taxon>Mucoromycetes</taxon>
        <taxon>Mucorales</taxon>
        <taxon>Mucorineae</taxon>
        <taxon>Choanephoraceae</taxon>
        <taxon>Choanephoroideae</taxon>
        <taxon>Choanephora</taxon>
    </lineage>
</organism>
<dbReference type="AlphaFoldDB" id="A0A1C7NQV6"/>
<proteinExistence type="predicted"/>
<comment type="caution">
    <text evidence="3">The sequence shown here is derived from an EMBL/GenBank/DDBJ whole genome shotgun (WGS) entry which is preliminary data.</text>
</comment>
<feature type="region of interest" description="Disordered" evidence="1">
    <location>
        <begin position="1"/>
        <end position="22"/>
    </location>
</feature>
<dbReference type="Gene3D" id="3.40.720.10">
    <property type="entry name" value="Alkaline Phosphatase, subunit A"/>
    <property type="match status" value="1"/>
</dbReference>
<dbReference type="PANTHER" id="PTHR10151:SF120">
    <property type="entry name" value="BIS(5'-ADENOSYL)-TRIPHOSPHATASE"/>
    <property type="match status" value="1"/>
</dbReference>
<dbReference type="Pfam" id="PF01663">
    <property type="entry name" value="Phosphodiest"/>
    <property type="match status" value="1"/>
</dbReference>
<dbReference type="Gene3D" id="3.30.1360.180">
    <property type="match status" value="1"/>
</dbReference>
<dbReference type="EMBL" id="LUGH01000012">
    <property type="protein sequence ID" value="OBZ91408.1"/>
    <property type="molecule type" value="Genomic_DNA"/>
</dbReference>
<keyword evidence="2" id="KW-0472">Membrane</keyword>
<evidence type="ECO:0000256" key="1">
    <source>
        <dbReference type="SAM" id="MobiDB-lite"/>
    </source>
</evidence>
<evidence type="ECO:0008006" key="5">
    <source>
        <dbReference type="Google" id="ProtNLM"/>
    </source>
</evidence>
<dbReference type="STRING" id="101091.A0A1C7NQV6"/>
<name>A0A1C7NQV6_9FUNG</name>
<feature type="transmembrane region" description="Helical" evidence="2">
    <location>
        <begin position="38"/>
        <end position="57"/>
    </location>
</feature>
<protein>
    <recommendedName>
        <fullName evidence="5">Pyrophosphatase/phosphodiesterase</fullName>
    </recommendedName>
</protein>
<dbReference type="GO" id="GO:0047429">
    <property type="term" value="F:nucleoside triphosphate diphosphatase activity"/>
    <property type="evidence" value="ECO:0007669"/>
    <property type="project" value="TreeGrafter"/>
</dbReference>
<dbReference type="GO" id="GO:0017111">
    <property type="term" value="F:ribonucleoside triphosphate phosphatase activity"/>
    <property type="evidence" value="ECO:0007669"/>
    <property type="project" value="TreeGrafter"/>
</dbReference>
<evidence type="ECO:0000313" key="4">
    <source>
        <dbReference type="Proteomes" id="UP000093000"/>
    </source>
</evidence>
<dbReference type="OrthoDB" id="415411at2759"/>
<dbReference type="FunCoup" id="A0A1C7NQV6">
    <property type="interactions" value="193"/>
</dbReference>
<dbReference type="InterPro" id="IPR002591">
    <property type="entry name" value="Phosphodiest/P_Trfase"/>
</dbReference>
<keyword evidence="2" id="KW-0812">Transmembrane</keyword>
<evidence type="ECO:0000313" key="3">
    <source>
        <dbReference type="EMBL" id="OBZ91408.1"/>
    </source>
</evidence>
<evidence type="ECO:0000256" key="2">
    <source>
        <dbReference type="SAM" id="Phobius"/>
    </source>
</evidence>
<dbReference type="Proteomes" id="UP000093000">
    <property type="component" value="Unassembled WGS sequence"/>
</dbReference>